<comment type="caution">
    <text evidence="3">The sequence shown here is derived from an EMBL/GenBank/DDBJ whole genome shotgun (WGS) entry which is preliminary data.</text>
</comment>
<evidence type="ECO:0000256" key="1">
    <source>
        <dbReference type="ARBA" id="ARBA00023125"/>
    </source>
</evidence>
<dbReference type="Pfam" id="PF13411">
    <property type="entry name" value="MerR_1"/>
    <property type="match status" value="1"/>
</dbReference>
<dbReference type="EMBL" id="BMFU01000007">
    <property type="protein sequence ID" value="GGH65004.1"/>
    <property type="molecule type" value="Genomic_DNA"/>
</dbReference>
<dbReference type="Proteomes" id="UP000652153">
    <property type="component" value="Unassembled WGS sequence"/>
</dbReference>
<dbReference type="Gene3D" id="3.40.50.150">
    <property type="entry name" value="Vaccinia Virus protein VP39"/>
    <property type="match status" value="1"/>
</dbReference>
<organism evidence="3 4">
    <name type="scientific">Paenibacillus silvae</name>
    <dbReference type="NCBI Taxonomy" id="1325358"/>
    <lineage>
        <taxon>Bacteria</taxon>
        <taxon>Bacillati</taxon>
        <taxon>Bacillota</taxon>
        <taxon>Bacilli</taxon>
        <taxon>Bacillales</taxon>
        <taxon>Paenibacillaceae</taxon>
        <taxon>Paenibacillus</taxon>
    </lineage>
</organism>
<protein>
    <submittedName>
        <fullName evidence="3">MerR family transcriptional regulator</fullName>
    </submittedName>
</protein>
<feature type="domain" description="HTH merR-type" evidence="2">
    <location>
        <begin position="1"/>
        <end position="69"/>
    </location>
</feature>
<dbReference type="InterPro" id="IPR009061">
    <property type="entry name" value="DNA-bd_dom_put_sf"/>
</dbReference>
<accession>A0ABQ1ZJ15</accession>
<dbReference type="InterPro" id="IPR047057">
    <property type="entry name" value="MerR_fam"/>
</dbReference>
<evidence type="ECO:0000313" key="3">
    <source>
        <dbReference type="EMBL" id="GGH65004.1"/>
    </source>
</evidence>
<dbReference type="Gene3D" id="1.10.1660.10">
    <property type="match status" value="1"/>
</dbReference>
<name>A0ABQ1ZJ15_9BACL</name>
<dbReference type="PANTHER" id="PTHR30204">
    <property type="entry name" value="REDOX-CYCLING DRUG-SENSING TRANSCRIPTIONAL ACTIVATOR SOXR"/>
    <property type="match status" value="1"/>
</dbReference>
<dbReference type="CDD" id="cd02440">
    <property type="entry name" value="AdoMet_MTases"/>
    <property type="match status" value="1"/>
</dbReference>
<keyword evidence="4" id="KW-1185">Reference proteome</keyword>
<gene>
    <name evidence="3" type="ORF">GCM10008014_43970</name>
</gene>
<dbReference type="SUPFAM" id="SSF46955">
    <property type="entry name" value="Putative DNA-binding domain"/>
    <property type="match status" value="1"/>
</dbReference>
<dbReference type="RefSeq" id="WP_188593862.1">
    <property type="nucleotide sequence ID" value="NZ_BMFU01000007.1"/>
</dbReference>
<dbReference type="InterPro" id="IPR000551">
    <property type="entry name" value="MerR-type_HTH_dom"/>
</dbReference>
<dbReference type="PRINTS" id="PR00040">
    <property type="entry name" value="HTHMERR"/>
</dbReference>
<keyword evidence="1" id="KW-0238">DNA-binding</keyword>
<dbReference type="PANTHER" id="PTHR30204:SF93">
    <property type="entry name" value="HTH MERR-TYPE DOMAIN-CONTAINING PROTEIN"/>
    <property type="match status" value="1"/>
</dbReference>
<dbReference type="SUPFAM" id="SSF53335">
    <property type="entry name" value="S-adenosyl-L-methionine-dependent methyltransferases"/>
    <property type="match status" value="1"/>
</dbReference>
<dbReference type="PROSITE" id="PS50937">
    <property type="entry name" value="HTH_MERR_2"/>
    <property type="match status" value="1"/>
</dbReference>
<reference evidence="4" key="1">
    <citation type="journal article" date="2019" name="Int. J. Syst. Evol. Microbiol.">
        <title>The Global Catalogue of Microorganisms (GCM) 10K type strain sequencing project: providing services to taxonomists for standard genome sequencing and annotation.</title>
        <authorList>
            <consortium name="The Broad Institute Genomics Platform"/>
            <consortium name="The Broad Institute Genome Sequencing Center for Infectious Disease"/>
            <person name="Wu L."/>
            <person name="Ma J."/>
        </authorList>
    </citation>
    <scope>NUCLEOTIDE SEQUENCE [LARGE SCALE GENOMIC DNA]</scope>
    <source>
        <strain evidence="4">CGMCC 1.12770</strain>
    </source>
</reference>
<dbReference type="InterPro" id="IPR041698">
    <property type="entry name" value="Methyltransf_25"/>
</dbReference>
<sequence length="405" mass="46098">MNIKEAASRLGISARAIRFYEEKGLIQPAKQAGNGYRTYTENDIWRLQTIAALREIGMSLQDITHALAEIDQGNQQGLEEYLELQQAVMYAQWVELKRMMDTTQRMIDLNRQDGSLDVSHLHDLAGSARRLREARQNWHDRWNYDKQAAIHDQRVQAECSNDVSAKSGDHAAPSSINVQTQPASAADMHTRQVKITPPANASLSKVHTTADKPFNLYHNYDEALEQIVQWISPVSGEAGLDIGTGTGNLAGRMLNQGAVMTGIDQSREMLRTCRRKYPQMQVKLGNFLALPFADHSFDFVVSSFAFHHLGPDQQRLALEEMQRVLKNTDTVRICLTDLMFTDSAHRNTYSKHAATNRDIEQQRALRERHFPLLDELCRRLDHLGYETKHVRHNELLHTVLAVPLR</sequence>
<dbReference type="SMART" id="SM00422">
    <property type="entry name" value="HTH_MERR"/>
    <property type="match status" value="1"/>
</dbReference>
<proteinExistence type="predicted"/>
<evidence type="ECO:0000259" key="2">
    <source>
        <dbReference type="PROSITE" id="PS50937"/>
    </source>
</evidence>
<evidence type="ECO:0000313" key="4">
    <source>
        <dbReference type="Proteomes" id="UP000652153"/>
    </source>
</evidence>
<dbReference type="CDD" id="cd00592">
    <property type="entry name" value="HTH_MerR-like"/>
    <property type="match status" value="1"/>
</dbReference>
<dbReference type="InterPro" id="IPR029063">
    <property type="entry name" value="SAM-dependent_MTases_sf"/>
</dbReference>
<dbReference type="Pfam" id="PF13649">
    <property type="entry name" value="Methyltransf_25"/>
    <property type="match status" value="1"/>
</dbReference>